<organism evidence="1 2">
    <name type="scientific">Desulfonema magnum</name>
    <dbReference type="NCBI Taxonomy" id="45655"/>
    <lineage>
        <taxon>Bacteria</taxon>
        <taxon>Pseudomonadati</taxon>
        <taxon>Thermodesulfobacteriota</taxon>
        <taxon>Desulfobacteria</taxon>
        <taxon>Desulfobacterales</taxon>
        <taxon>Desulfococcaceae</taxon>
        <taxon>Desulfonema</taxon>
    </lineage>
</organism>
<keyword evidence="2" id="KW-1185">Reference proteome</keyword>
<name>A0A975BJC5_9BACT</name>
<sequence length="43" mass="5152">MPQRDKGAQRAFVSLRAFVPLWHYKVTHFFECHKETKGHKEPL</sequence>
<dbReference type="KEGG" id="dmm:dnm_026710"/>
<reference evidence="1" key="1">
    <citation type="journal article" date="2021" name="Microb. Physiol.">
        <title>Proteogenomic Insights into the Physiology of Marine, Sulfate-Reducing, Filamentous Desulfonema limicola and Desulfonema magnum.</title>
        <authorList>
            <person name="Schnaars V."/>
            <person name="Wohlbrand L."/>
            <person name="Scheve S."/>
            <person name="Hinrichs C."/>
            <person name="Reinhardt R."/>
            <person name="Rabus R."/>
        </authorList>
    </citation>
    <scope>NUCLEOTIDE SEQUENCE</scope>
    <source>
        <strain evidence="1">4be13</strain>
    </source>
</reference>
<dbReference type="EMBL" id="CP061800">
    <property type="protein sequence ID" value="QTA86647.1"/>
    <property type="molecule type" value="Genomic_DNA"/>
</dbReference>
<dbReference type="AlphaFoldDB" id="A0A975BJC5"/>
<protein>
    <submittedName>
        <fullName evidence="1">Uncharacterized protein</fullName>
    </submittedName>
</protein>
<dbReference type="Proteomes" id="UP000663722">
    <property type="component" value="Chromosome"/>
</dbReference>
<evidence type="ECO:0000313" key="2">
    <source>
        <dbReference type="Proteomes" id="UP000663722"/>
    </source>
</evidence>
<gene>
    <name evidence="1" type="ORF">dnm_026710</name>
</gene>
<evidence type="ECO:0000313" key="1">
    <source>
        <dbReference type="EMBL" id="QTA86647.1"/>
    </source>
</evidence>
<proteinExistence type="predicted"/>
<accession>A0A975BJC5</accession>